<feature type="transmembrane region" description="Helical" evidence="10">
    <location>
        <begin position="314"/>
        <end position="335"/>
    </location>
</feature>
<dbReference type="Pfam" id="PF00654">
    <property type="entry name" value="Voltage_CLC"/>
    <property type="match status" value="1"/>
</dbReference>
<dbReference type="AlphaFoldDB" id="A0A0Q9YJR1"/>
<evidence type="ECO:0000313" key="11">
    <source>
        <dbReference type="EMBL" id="KRG20816.1"/>
    </source>
</evidence>
<dbReference type="CDD" id="cd00400">
    <property type="entry name" value="Voltage_gated_ClC"/>
    <property type="match status" value="1"/>
</dbReference>
<dbReference type="PANTHER" id="PTHR43427">
    <property type="entry name" value="CHLORIDE CHANNEL PROTEIN CLC-E"/>
    <property type="match status" value="1"/>
</dbReference>
<feature type="transmembrane region" description="Helical" evidence="10">
    <location>
        <begin position="272"/>
        <end position="293"/>
    </location>
</feature>
<evidence type="ECO:0000256" key="10">
    <source>
        <dbReference type="SAM" id="Phobius"/>
    </source>
</evidence>
<keyword evidence="7" id="KW-0869">Chloride channel</keyword>
<reference evidence="11" key="1">
    <citation type="submission" date="2015-09" db="EMBL/GenBank/DDBJ databases">
        <title>Draft Genome Sequences of Two Novel Amoeba-resistant Intranuclear Bacteria, Candidatus Berkiella cookevillensis and Candidatus Berkiella aquae.</title>
        <authorList>
            <person name="Mehari Y.T."/>
            <person name="Arivett B.A."/>
            <person name="Farone A.L."/>
            <person name="Gunderson J.H."/>
            <person name="Farone M.B."/>
        </authorList>
    </citation>
    <scope>NUCLEOTIDE SEQUENCE [LARGE SCALE GENOMIC DNA]</scope>
    <source>
        <strain evidence="11">HT99</strain>
    </source>
</reference>
<feature type="transmembrane region" description="Helical" evidence="10">
    <location>
        <begin position="347"/>
        <end position="366"/>
    </location>
</feature>
<keyword evidence="6 10" id="KW-0472">Membrane</keyword>
<evidence type="ECO:0000256" key="8">
    <source>
        <dbReference type="ARBA" id="ARBA00023214"/>
    </source>
</evidence>
<feature type="transmembrane region" description="Helical" evidence="10">
    <location>
        <begin position="406"/>
        <end position="426"/>
    </location>
</feature>
<dbReference type="GO" id="GO:0005254">
    <property type="term" value="F:chloride channel activity"/>
    <property type="evidence" value="ECO:0007669"/>
    <property type="project" value="UniProtKB-KW"/>
</dbReference>
<dbReference type="InterPro" id="IPR014743">
    <property type="entry name" value="Cl-channel_core"/>
</dbReference>
<gene>
    <name evidence="11" type="primary">clcA</name>
    <name evidence="11" type="ORF">HT99x_02033</name>
</gene>
<organism evidence="11">
    <name type="scientific">Candidatus Berkiella aquae</name>
    <dbReference type="NCBI Taxonomy" id="295108"/>
    <lineage>
        <taxon>Bacteria</taxon>
        <taxon>Pseudomonadati</taxon>
        <taxon>Pseudomonadota</taxon>
        <taxon>Gammaproteobacteria</taxon>
        <taxon>Candidatus Berkiellales</taxon>
        <taxon>Candidatus Berkiellaceae</taxon>
        <taxon>Candidatus Berkiella</taxon>
    </lineage>
</organism>
<comment type="subcellular location">
    <subcellularLocation>
        <location evidence="1">Membrane</location>
        <topology evidence="1">Multi-pass membrane protein</topology>
    </subcellularLocation>
</comment>
<feature type="transmembrane region" description="Helical" evidence="10">
    <location>
        <begin position="21"/>
        <end position="41"/>
    </location>
</feature>
<evidence type="ECO:0000256" key="3">
    <source>
        <dbReference type="ARBA" id="ARBA00022692"/>
    </source>
</evidence>
<evidence type="ECO:0000256" key="5">
    <source>
        <dbReference type="ARBA" id="ARBA00023065"/>
    </source>
</evidence>
<dbReference type="Gene3D" id="1.10.3080.10">
    <property type="entry name" value="Clc chloride channel"/>
    <property type="match status" value="1"/>
</dbReference>
<dbReference type="PRINTS" id="PR00762">
    <property type="entry name" value="CLCHANNEL"/>
</dbReference>
<dbReference type="InterPro" id="IPR050368">
    <property type="entry name" value="ClC-type_chloride_channel"/>
</dbReference>
<comment type="caution">
    <text evidence="11">The sequence shown here is derived from an EMBL/GenBank/DDBJ whole genome shotgun (WGS) entry which is preliminary data.</text>
</comment>
<sequence length="448" mass="48819">MRHSKGFSVFLLIMHAVKMGIIGGLGAVVYVALIGIIYNFIFLGRAGLVLQEFAYSPASRWGIGIILVPILGGLAVVWLIKHYGANERGVREPDILHFVHPEEGKNRYAIELAKSLASTITIGTGGSAGWEIPITQLGATLSYLLGGIKNLPAQQRLVLTAAGSAAGVAAIFNAPLTGVVFALEILLFAFTLSHVVLIGISAVTGILVWKLFHGDKTLFHFKILPPDNMLLYAKQLLLYIPLGILVGLAAVLLMSGISWFKTLFEKNIKNLYLRHTIGLGLVGIMLYLLMKFFGHYYIVAMGYAAIQDIIDSMLRNIGLILLIFFCKLLALYLTLGSGATGGLFSPSLFLGATLGGAFGLVLQYCFPSMQINIIYFVVGGMGGMLASVTGALITSIVFILEISKNYYVALPIIITTIVGTWIRIYFYPKGIYTFKLYQHGLMFERHKL</sequence>
<dbReference type="SUPFAM" id="SSF81340">
    <property type="entry name" value="Clc chloride channel"/>
    <property type="match status" value="1"/>
</dbReference>
<proteinExistence type="predicted"/>
<keyword evidence="4 10" id="KW-1133">Transmembrane helix</keyword>
<feature type="transmembrane region" description="Helical" evidence="10">
    <location>
        <begin position="373"/>
        <end position="400"/>
    </location>
</feature>
<evidence type="ECO:0000256" key="9">
    <source>
        <dbReference type="ARBA" id="ARBA00023303"/>
    </source>
</evidence>
<evidence type="ECO:0000256" key="7">
    <source>
        <dbReference type="ARBA" id="ARBA00023173"/>
    </source>
</evidence>
<keyword evidence="3 10" id="KW-0812">Transmembrane</keyword>
<dbReference type="PANTHER" id="PTHR43427:SF6">
    <property type="entry name" value="CHLORIDE CHANNEL PROTEIN CLC-E"/>
    <property type="match status" value="1"/>
</dbReference>
<dbReference type="EMBL" id="LKAJ01000008">
    <property type="protein sequence ID" value="KRG20816.1"/>
    <property type="molecule type" value="Genomic_DNA"/>
</dbReference>
<feature type="transmembrane region" description="Helical" evidence="10">
    <location>
        <begin position="236"/>
        <end position="260"/>
    </location>
</feature>
<evidence type="ECO:0000256" key="2">
    <source>
        <dbReference type="ARBA" id="ARBA00022448"/>
    </source>
</evidence>
<dbReference type="GO" id="GO:0034707">
    <property type="term" value="C:chloride channel complex"/>
    <property type="evidence" value="ECO:0007669"/>
    <property type="project" value="UniProtKB-KW"/>
</dbReference>
<keyword evidence="5" id="KW-0406">Ion transport</keyword>
<feature type="transmembrane region" description="Helical" evidence="10">
    <location>
        <begin position="157"/>
        <end position="181"/>
    </location>
</feature>
<accession>A0A0Q9YJR1</accession>
<keyword evidence="2" id="KW-0813">Transport</keyword>
<keyword evidence="8" id="KW-0868">Chloride</keyword>
<name>A0A0Q9YJR1_9GAMM</name>
<evidence type="ECO:0000256" key="1">
    <source>
        <dbReference type="ARBA" id="ARBA00004141"/>
    </source>
</evidence>
<dbReference type="InterPro" id="IPR001807">
    <property type="entry name" value="ClC"/>
</dbReference>
<evidence type="ECO:0000256" key="6">
    <source>
        <dbReference type="ARBA" id="ARBA00023136"/>
    </source>
</evidence>
<feature type="transmembrane region" description="Helical" evidence="10">
    <location>
        <begin position="61"/>
        <end position="80"/>
    </location>
</feature>
<keyword evidence="9" id="KW-0407">Ion channel</keyword>
<dbReference type="STRING" id="295108.HT99x_02033"/>
<evidence type="ECO:0000256" key="4">
    <source>
        <dbReference type="ARBA" id="ARBA00022989"/>
    </source>
</evidence>
<protein>
    <submittedName>
        <fullName evidence="11">H(+)/Cl(-) exchange transporter ClcA</fullName>
    </submittedName>
</protein>
<feature type="transmembrane region" description="Helical" evidence="10">
    <location>
        <begin position="187"/>
        <end position="212"/>
    </location>
</feature>